<dbReference type="InterPro" id="IPR011006">
    <property type="entry name" value="CheY-like_superfamily"/>
</dbReference>
<dbReference type="RefSeq" id="WP_183359568.1">
    <property type="nucleotide sequence ID" value="NZ_BLXZ01000001.1"/>
</dbReference>
<dbReference type="InterPro" id="IPR005467">
    <property type="entry name" value="His_kinase_dom"/>
</dbReference>
<dbReference type="Gene3D" id="3.30.565.10">
    <property type="entry name" value="Histidine kinase-like ATPase, C-terminal domain"/>
    <property type="match status" value="1"/>
</dbReference>
<dbReference type="SUPFAM" id="SSF47384">
    <property type="entry name" value="Homodimeric domain of signal transducing histidine kinase"/>
    <property type="match status" value="1"/>
</dbReference>
<dbReference type="SMART" id="SM00091">
    <property type="entry name" value="PAS"/>
    <property type="match status" value="1"/>
</dbReference>
<dbReference type="SMART" id="SM00086">
    <property type="entry name" value="PAC"/>
    <property type="match status" value="1"/>
</dbReference>
<dbReference type="SUPFAM" id="SSF55785">
    <property type="entry name" value="PYP-like sensor domain (PAS domain)"/>
    <property type="match status" value="1"/>
</dbReference>
<protein>
    <recommendedName>
        <fullName evidence="2">histidine kinase</fullName>
        <ecNumber evidence="2">2.7.13.3</ecNumber>
    </recommendedName>
</protein>
<dbReference type="Gene3D" id="1.10.287.130">
    <property type="match status" value="1"/>
</dbReference>
<dbReference type="InterPro" id="IPR001789">
    <property type="entry name" value="Sig_transdc_resp-reg_receiver"/>
</dbReference>
<dbReference type="GO" id="GO:0006355">
    <property type="term" value="P:regulation of DNA-templated transcription"/>
    <property type="evidence" value="ECO:0007669"/>
    <property type="project" value="InterPro"/>
</dbReference>
<dbReference type="GO" id="GO:0005524">
    <property type="term" value="F:ATP binding"/>
    <property type="evidence" value="ECO:0007669"/>
    <property type="project" value="UniProtKB-KW"/>
</dbReference>
<dbReference type="InterPro" id="IPR036097">
    <property type="entry name" value="HisK_dim/P_sf"/>
</dbReference>
<keyword evidence="8" id="KW-0902">Two-component regulatory system</keyword>
<evidence type="ECO:0000256" key="8">
    <source>
        <dbReference type="ARBA" id="ARBA00023012"/>
    </source>
</evidence>
<dbReference type="SMART" id="SM00387">
    <property type="entry name" value="HATPase_c"/>
    <property type="match status" value="1"/>
</dbReference>
<dbReference type="PANTHER" id="PTHR43065">
    <property type="entry name" value="SENSOR HISTIDINE KINASE"/>
    <property type="match status" value="1"/>
</dbReference>
<dbReference type="PROSITE" id="PS50110">
    <property type="entry name" value="RESPONSE_REGULATORY"/>
    <property type="match status" value="1"/>
</dbReference>
<keyword evidence="15" id="KW-1185">Reference proteome</keyword>
<feature type="domain" description="Histidine kinase" evidence="10">
    <location>
        <begin position="153"/>
        <end position="376"/>
    </location>
</feature>
<evidence type="ECO:0000256" key="4">
    <source>
        <dbReference type="ARBA" id="ARBA00022679"/>
    </source>
</evidence>
<evidence type="ECO:0000313" key="14">
    <source>
        <dbReference type="EMBL" id="GFO67052.1"/>
    </source>
</evidence>
<evidence type="ECO:0000259" key="12">
    <source>
        <dbReference type="PROSITE" id="PS50112"/>
    </source>
</evidence>
<feature type="domain" description="Response regulatory" evidence="11">
    <location>
        <begin position="397"/>
        <end position="513"/>
    </location>
</feature>
<evidence type="ECO:0000256" key="1">
    <source>
        <dbReference type="ARBA" id="ARBA00000085"/>
    </source>
</evidence>
<dbReference type="InterPro" id="IPR035965">
    <property type="entry name" value="PAS-like_dom_sf"/>
</dbReference>
<dbReference type="Proteomes" id="UP000587586">
    <property type="component" value="Unassembled WGS sequence"/>
</dbReference>
<dbReference type="InterPro" id="IPR000014">
    <property type="entry name" value="PAS"/>
</dbReference>
<dbReference type="CDD" id="cd00082">
    <property type="entry name" value="HisKA"/>
    <property type="match status" value="1"/>
</dbReference>
<dbReference type="PRINTS" id="PR00344">
    <property type="entry name" value="BCTRLSENSOR"/>
</dbReference>
<dbReference type="Pfam" id="PF00072">
    <property type="entry name" value="Response_reg"/>
    <property type="match status" value="1"/>
</dbReference>
<dbReference type="Pfam" id="PF02518">
    <property type="entry name" value="HATPase_c"/>
    <property type="match status" value="1"/>
</dbReference>
<dbReference type="PROSITE" id="PS50109">
    <property type="entry name" value="HIS_KIN"/>
    <property type="match status" value="1"/>
</dbReference>
<dbReference type="Gene3D" id="3.30.450.20">
    <property type="entry name" value="PAS domain"/>
    <property type="match status" value="1"/>
</dbReference>
<evidence type="ECO:0000256" key="9">
    <source>
        <dbReference type="PROSITE-ProRule" id="PRU00169"/>
    </source>
</evidence>
<dbReference type="Pfam" id="PF00989">
    <property type="entry name" value="PAS"/>
    <property type="match status" value="1"/>
</dbReference>
<keyword evidence="5" id="KW-0547">Nucleotide-binding</keyword>
<evidence type="ECO:0000259" key="13">
    <source>
        <dbReference type="PROSITE" id="PS50113"/>
    </source>
</evidence>
<dbReference type="InterPro" id="IPR004358">
    <property type="entry name" value="Sig_transdc_His_kin-like_C"/>
</dbReference>
<dbReference type="CDD" id="cd00130">
    <property type="entry name" value="PAS"/>
    <property type="match status" value="1"/>
</dbReference>
<evidence type="ECO:0000256" key="7">
    <source>
        <dbReference type="ARBA" id="ARBA00022840"/>
    </source>
</evidence>
<dbReference type="EC" id="2.7.13.3" evidence="2"/>
<feature type="domain" description="PAC" evidence="13">
    <location>
        <begin position="82"/>
        <end position="133"/>
    </location>
</feature>
<evidence type="ECO:0000256" key="5">
    <source>
        <dbReference type="ARBA" id="ARBA00022741"/>
    </source>
</evidence>
<keyword evidence="6" id="KW-0418">Kinase</keyword>
<evidence type="ECO:0000256" key="6">
    <source>
        <dbReference type="ARBA" id="ARBA00022777"/>
    </source>
</evidence>
<comment type="caution">
    <text evidence="14">The sequence shown here is derived from an EMBL/GenBank/DDBJ whole genome shotgun (WGS) entry which is preliminary data.</text>
</comment>
<evidence type="ECO:0000259" key="10">
    <source>
        <dbReference type="PROSITE" id="PS50109"/>
    </source>
</evidence>
<dbReference type="SUPFAM" id="SSF55874">
    <property type="entry name" value="ATPase domain of HSP90 chaperone/DNA topoisomerase II/histidine kinase"/>
    <property type="match status" value="1"/>
</dbReference>
<dbReference type="Gene3D" id="3.40.50.2300">
    <property type="match status" value="1"/>
</dbReference>
<dbReference type="InterPro" id="IPR000700">
    <property type="entry name" value="PAS-assoc_C"/>
</dbReference>
<proteinExistence type="predicted"/>
<reference evidence="15" key="1">
    <citation type="submission" date="2020-06" db="EMBL/GenBank/DDBJ databases">
        <title>Draft genomic sequecing of Geomonas sp. Red745.</title>
        <authorList>
            <person name="Itoh H."/>
            <person name="Xu Z.X."/>
            <person name="Ushijima N."/>
            <person name="Masuda Y."/>
            <person name="Shiratori Y."/>
            <person name="Senoo K."/>
        </authorList>
    </citation>
    <scope>NUCLEOTIDE SEQUENCE [LARGE SCALE GENOMIC DNA]</scope>
    <source>
        <strain evidence="15">Red745</strain>
    </source>
</reference>
<evidence type="ECO:0000259" key="11">
    <source>
        <dbReference type="PROSITE" id="PS50110"/>
    </source>
</evidence>
<organism evidence="14 15">
    <name type="scientific">Geomonas limicola</name>
    <dbReference type="NCBI Taxonomy" id="2740186"/>
    <lineage>
        <taxon>Bacteria</taxon>
        <taxon>Pseudomonadati</taxon>
        <taxon>Thermodesulfobacteriota</taxon>
        <taxon>Desulfuromonadia</taxon>
        <taxon>Geobacterales</taxon>
        <taxon>Geobacteraceae</taxon>
        <taxon>Geomonas</taxon>
    </lineage>
</organism>
<name>A0A6V8N3D0_9BACT</name>
<keyword evidence="4" id="KW-0808">Transferase</keyword>
<accession>A0A6V8N3D0</accession>
<evidence type="ECO:0000256" key="2">
    <source>
        <dbReference type="ARBA" id="ARBA00012438"/>
    </source>
</evidence>
<evidence type="ECO:0000256" key="3">
    <source>
        <dbReference type="ARBA" id="ARBA00022553"/>
    </source>
</evidence>
<dbReference type="SMART" id="SM00448">
    <property type="entry name" value="REC"/>
    <property type="match status" value="1"/>
</dbReference>
<keyword evidence="3 9" id="KW-0597">Phosphoprotein</keyword>
<feature type="domain" description="PAS" evidence="12">
    <location>
        <begin position="8"/>
        <end position="78"/>
    </location>
</feature>
<dbReference type="GO" id="GO:0000155">
    <property type="term" value="F:phosphorelay sensor kinase activity"/>
    <property type="evidence" value="ECO:0007669"/>
    <property type="project" value="InterPro"/>
</dbReference>
<keyword evidence="7" id="KW-0067">ATP-binding</keyword>
<dbReference type="InterPro" id="IPR003594">
    <property type="entry name" value="HATPase_dom"/>
</dbReference>
<gene>
    <name evidence="14" type="ORF">GMLC_06310</name>
</gene>
<dbReference type="InterPro" id="IPR036890">
    <property type="entry name" value="HATPase_C_sf"/>
</dbReference>
<dbReference type="InterPro" id="IPR001610">
    <property type="entry name" value="PAC"/>
</dbReference>
<sequence>MAAPFLNDHHRFYEIIESFADPLVFLDSTLVIRYANQSFFDQFRYDYVDVVFNSFLNLLDEADQATAGKNLKEVLAVSGSVTRFEVSFRHRDEGVRYLDVSAKNIDNQNSQPMIVLSLKDITSRKEAEAERERLQAQLIQAQKLEAIGRLAGSVAHDFNNMLVVIIGHVEILAAKLPPDSLIHNELIPIMMAAQRSADLTRQLLAFARKQVVAPKLLDLNHCIATMLPMLNRLVGEDVNLTWQSGSDLSLVLMDPSQVDQVLMNLCVNARDAIDGNGAITIRSEMAEFDETFCANHVGFLPGRYTAVAVGDDGCGMDAETLSHIFEPFFTTKDANKGTGLGLSTVYGMVKQNNGFISVQSELGKGTIFTIFLPAHAPELIETAQDPKVTSVPSGRGTILLVEDELAVLMVTSQILEGLGYRVLTADAPSKALEMAKEHADAIDLLITDVVLPEVNGRELARTLAGLYPNLKQLFISGYTANVIAQHGVLEPDVEFLQKPFSRRDLAAKIESIMTGTRGT</sequence>
<dbReference type="PROSITE" id="PS50112">
    <property type="entry name" value="PAS"/>
    <property type="match status" value="1"/>
</dbReference>
<evidence type="ECO:0000313" key="15">
    <source>
        <dbReference type="Proteomes" id="UP000587586"/>
    </source>
</evidence>
<feature type="modified residue" description="4-aspartylphosphate" evidence="9">
    <location>
        <position position="448"/>
    </location>
</feature>
<dbReference type="PROSITE" id="PS50113">
    <property type="entry name" value="PAC"/>
    <property type="match status" value="1"/>
</dbReference>
<dbReference type="AlphaFoldDB" id="A0A6V8N3D0"/>
<dbReference type="PANTHER" id="PTHR43065:SF42">
    <property type="entry name" value="TWO-COMPONENT SENSOR PPRA"/>
    <property type="match status" value="1"/>
</dbReference>
<dbReference type="SUPFAM" id="SSF52172">
    <property type="entry name" value="CheY-like"/>
    <property type="match status" value="1"/>
</dbReference>
<dbReference type="InterPro" id="IPR003661">
    <property type="entry name" value="HisK_dim/P_dom"/>
</dbReference>
<dbReference type="InterPro" id="IPR013767">
    <property type="entry name" value="PAS_fold"/>
</dbReference>
<dbReference type="EMBL" id="BLXZ01000001">
    <property type="protein sequence ID" value="GFO67052.1"/>
    <property type="molecule type" value="Genomic_DNA"/>
</dbReference>
<comment type="catalytic activity">
    <reaction evidence="1">
        <text>ATP + protein L-histidine = ADP + protein N-phospho-L-histidine.</text>
        <dbReference type="EC" id="2.7.13.3"/>
    </reaction>
</comment>
<dbReference type="NCBIfam" id="TIGR00229">
    <property type="entry name" value="sensory_box"/>
    <property type="match status" value="1"/>
</dbReference>